<keyword evidence="4 14" id="KW-0963">Cytoplasm</keyword>
<feature type="binding site" evidence="14">
    <location>
        <begin position="122"/>
        <end position="128"/>
    </location>
    <ligand>
        <name>ATP</name>
        <dbReference type="ChEBI" id="CHEBI:30616"/>
    </ligand>
</feature>
<evidence type="ECO:0000259" key="15">
    <source>
        <dbReference type="Pfam" id="PF01225"/>
    </source>
</evidence>
<keyword evidence="6 14" id="KW-0132">Cell division</keyword>
<dbReference type="Proteomes" id="UP001569904">
    <property type="component" value="Unassembled WGS sequence"/>
</dbReference>
<keyword evidence="12 14" id="KW-0961">Cell wall biogenesis/degradation</keyword>
<evidence type="ECO:0000256" key="6">
    <source>
        <dbReference type="ARBA" id="ARBA00022618"/>
    </source>
</evidence>
<keyword evidence="8 14" id="KW-0067">ATP-binding</keyword>
<evidence type="ECO:0000256" key="2">
    <source>
        <dbReference type="ARBA" id="ARBA00004752"/>
    </source>
</evidence>
<accession>A0ABV4QYF7</accession>
<comment type="similarity">
    <text evidence="14">Belongs to the MurCDEF family.</text>
</comment>
<keyword evidence="7 14" id="KW-0547">Nucleotide-binding</keyword>
<feature type="domain" description="Mur ligase central" evidence="17">
    <location>
        <begin position="120"/>
        <end position="300"/>
    </location>
</feature>
<name>A0ABV4QYF7_9ACTN</name>
<evidence type="ECO:0000256" key="3">
    <source>
        <dbReference type="ARBA" id="ARBA00012211"/>
    </source>
</evidence>
<evidence type="ECO:0000256" key="14">
    <source>
        <dbReference type="HAMAP-Rule" id="MF_00046"/>
    </source>
</evidence>
<dbReference type="InterPro" id="IPR000713">
    <property type="entry name" value="Mur_ligase_N"/>
</dbReference>
<dbReference type="RefSeq" id="WP_371941896.1">
    <property type="nucleotide sequence ID" value="NZ_JAXCEH010000009.1"/>
</dbReference>
<evidence type="ECO:0000259" key="16">
    <source>
        <dbReference type="Pfam" id="PF02875"/>
    </source>
</evidence>
<dbReference type="PANTHER" id="PTHR43445">
    <property type="entry name" value="UDP-N-ACETYLMURAMATE--L-ALANINE LIGASE-RELATED"/>
    <property type="match status" value="1"/>
</dbReference>
<dbReference type="EMBL" id="JAXCEH010000009">
    <property type="protein sequence ID" value="MFA1555169.1"/>
    <property type="molecule type" value="Genomic_DNA"/>
</dbReference>
<dbReference type="PANTHER" id="PTHR43445:SF3">
    <property type="entry name" value="UDP-N-ACETYLMURAMATE--L-ALANINE LIGASE"/>
    <property type="match status" value="1"/>
</dbReference>
<dbReference type="InterPro" id="IPR005758">
    <property type="entry name" value="UDP-N-AcMur_Ala_ligase_MurC"/>
</dbReference>
<dbReference type="NCBIfam" id="TIGR01082">
    <property type="entry name" value="murC"/>
    <property type="match status" value="1"/>
</dbReference>
<keyword evidence="19" id="KW-1185">Reference proteome</keyword>
<comment type="pathway">
    <text evidence="2 14">Cell wall biogenesis; peptidoglycan biosynthesis.</text>
</comment>
<feature type="domain" description="Mur ligase N-terminal catalytic" evidence="15">
    <location>
        <begin position="18"/>
        <end position="115"/>
    </location>
</feature>
<evidence type="ECO:0000256" key="4">
    <source>
        <dbReference type="ARBA" id="ARBA00022490"/>
    </source>
</evidence>
<gene>
    <name evidence="14 18" type="primary">murC</name>
    <name evidence="18" type="ORF">SM436_15880</name>
</gene>
<evidence type="ECO:0000313" key="18">
    <source>
        <dbReference type="EMBL" id="MFA1555169.1"/>
    </source>
</evidence>
<dbReference type="SUPFAM" id="SSF53623">
    <property type="entry name" value="MurD-like peptide ligases, catalytic domain"/>
    <property type="match status" value="1"/>
</dbReference>
<evidence type="ECO:0000256" key="7">
    <source>
        <dbReference type="ARBA" id="ARBA00022741"/>
    </source>
</evidence>
<evidence type="ECO:0000256" key="11">
    <source>
        <dbReference type="ARBA" id="ARBA00023306"/>
    </source>
</evidence>
<dbReference type="InterPro" id="IPR050061">
    <property type="entry name" value="MurCDEF_pg_biosynth"/>
</dbReference>
<dbReference type="InterPro" id="IPR004101">
    <property type="entry name" value="Mur_ligase_C"/>
</dbReference>
<dbReference type="HAMAP" id="MF_00046">
    <property type="entry name" value="MurC"/>
    <property type="match status" value="1"/>
</dbReference>
<keyword evidence="5 14" id="KW-0436">Ligase</keyword>
<comment type="function">
    <text evidence="14">Cell wall formation.</text>
</comment>
<dbReference type="Pfam" id="PF01225">
    <property type="entry name" value="Mur_ligase"/>
    <property type="match status" value="1"/>
</dbReference>
<evidence type="ECO:0000256" key="1">
    <source>
        <dbReference type="ARBA" id="ARBA00004496"/>
    </source>
</evidence>
<dbReference type="Gene3D" id="3.90.190.20">
    <property type="entry name" value="Mur ligase, C-terminal domain"/>
    <property type="match status" value="1"/>
</dbReference>
<sequence>MSLIDPGEVVPAGELGRVHFIAIGGAGMSGIARIMLRRGMAVSGSDARDSELLAQLGDLGAKVYVGHDAAYVGDADTVVVSTAIRETNPELVAARERGLRVLHRSAALASLMAGRRAVAVAGTHGKTTTTSMLTVALQHAGADPSYCIGGQLVTTGLGADEGAGDVFVAEADESDGSFLMYTPHIAVVTNVEADHLDNYGGFEMVKENFARFVDRVEPGGTLVAGADDPVAMELAGLARARGRGLTVRTYGEAEGADLRVTGFTPRGLGSRFEIEGAGEVVLSVPGRHNALNAAAVVAVAQALGMDDAAVRAGLAAFGGAMRRLERKGAAGGAEVFDSYAHHPTELTADLDATRDYLGEKGEGGRIVAVFQPHLYSRTRFFAAEFGAALGLADVAVVLDVYGAREDPEPGVTGALVADAVPAGTATVYAPVRDEVPGIAASLARPGDVVITLGAGDVTQLGPLILERLAGS</sequence>
<evidence type="ECO:0000256" key="10">
    <source>
        <dbReference type="ARBA" id="ARBA00022984"/>
    </source>
</evidence>
<keyword evidence="9 14" id="KW-0133">Cell shape</keyword>
<evidence type="ECO:0000256" key="5">
    <source>
        <dbReference type="ARBA" id="ARBA00022598"/>
    </source>
</evidence>
<dbReference type="SUPFAM" id="SSF51984">
    <property type="entry name" value="MurCD N-terminal domain"/>
    <property type="match status" value="1"/>
</dbReference>
<evidence type="ECO:0000259" key="17">
    <source>
        <dbReference type="Pfam" id="PF08245"/>
    </source>
</evidence>
<feature type="domain" description="Mur ligase C-terminal" evidence="16">
    <location>
        <begin position="322"/>
        <end position="455"/>
    </location>
</feature>
<comment type="caution">
    <text evidence="18">The sequence shown here is derived from an EMBL/GenBank/DDBJ whole genome shotgun (WGS) entry which is preliminary data.</text>
</comment>
<dbReference type="Gene3D" id="3.40.50.720">
    <property type="entry name" value="NAD(P)-binding Rossmann-like Domain"/>
    <property type="match status" value="1"/>
</dbReference>
<dbReference type="InterPro" id="IPR036565">
    <property type="entry name" value="Mur-like_cat_sf"/>
</dbReference>
<evidence type="ECO:0000256" key="13">
    <source>
        <dbReference type="ARBA" id="ARBA00047833"/>
    </source>
</evidence>
<protein>
    <recommendedName>
        <fullName evidence="3 14">UDP-N-acetylmuramate--L-alanine ligase</fullName>
        <ecNumber evidence="3 14">6.3.2.8</ecNumber>
    </recommendedName>
    <alternativeName>
        <fullName evidence="14">UDP-N-acetylmuramoyl-L-alanine synthetase</fullName>
    </alternativeName>
</protein>
<dbReference type="InterPro" id="IPR036615">
    <property type="entry name" value="Mur_ligase_C_dom_sf"/>
</dbReference>
<dbReference type="GO" id="GO:0008763">
    <property type="term" value="F:UDP-N-acetylmuramate-L-alanine ligase activity"/>
    <property type="evidence" value="ECO:0007669"/>
    <property type="project" value="UniProtKB-EC"/>
</dbReference>
<dbReference type="EC" id="6.3.2.8" evidence="3 14"/>
<comment type="subcellular location">
    <subcellularLocation>
        <location evidence="1 14">Cytoplasm</location>
    </subcellularLocation>
</comment>
<evidence type="ECO:0000256" key="8">
    <source>
        <dbReference type="ARBA" id="ARBA00022840"/>
    </source>
</evidence>
<dbReference type="Gene3D" id="3.40.1190.10">
    <property type="entry name" value="Mur-like, catalytic domain"/>
    <property type="match status" value="1"/>
</dbReference>
<dbReference type="Pfam" id="PF08245">
    <property type="entry name" value="Mur_ligase_M"/>
    <property type="match status" value="1"/>
</dbReference>
<comment type="catalytic activity">
    <reaction evidence="13 14">
        <text>UDP-N-acetyl-alpha-D-muramate + L-alanine + ATP = UDP-N-acetyl-alpha-D-muramoyl-L-alanine + ADP + phosphate + H(+)</text>
        <dbReference type="Rhea" id="RHEA:23372"/>
        <dbReference type="ChEBI" id="CHEBI:15378"/>
        <dbReference type="ChEBI" id="CHEBI:30616"/>
        <dbReference type="ChEBI" id="CHEBI:43474"/>
        <dbReference type="ChEBI" id="CHEBI:57972"/>
        <dbReference type="ChEBI" id="CHEBI:70757"/>
        <dbReference type="ChEBI" id="CHEBI:83898"/>
        <dbReference type="ChEBI" id="CHEBI:456216"/>
        <dbReference type="EC" id="6.3.2.8"/>
    </reaction>
</comment>
<dbReference type="SUPFAM" id="SSF53244">
    <property type="entry name" value="MurD-like peptide ligases, peptide-binding domain"/>
    <property type="match status" value="1"/>
</dbReference>
<keyword evidence="11 14" id="KW-0131">Cell cycle</keyword>
<evidence type="ECO:0000256" key="12">
    <source>
        <dbReference type="ARBA" id="ARBA00023316"/>
    </source>
</evidence>
<proteinExistence type="inferred from homology"/>
<dbReference type="Pfam" id="PF02875">
    <property type="entry name" value="Mur_ligase_C"/>
    <property type="match status" value="1"/>
</dbReference>
<organism evidence="18 19">
    <name type="scientific">Actinomadura chokoriensis</name>
    <dbReference type="NCBI Taxonomy" id="454156"/>
    <lineage>
        <taxon>Bacteria</taxon>
        <taxon>Bacillati</taxon>
        <taxon>Actinomycetota</taxon>
        <taxon>Actinomycetes</taxon>
        <taxon>Streptosporangiales</taxon>
        <taxon>Thermomonosporaceae</taxon>
        <taxon>Actinomadura</taxon>
    </lineage>
</organism>
<reference evidence="18 19" key="1">
    <citation type="submission" date="2023-11" db="EMBL/GenBank/DDBJ databases">
        <title>Actinomadura monticuli sp. nov., isolated from volcanic ash.</title>
        <authorList>
            <person name="Lee S.D."/>
            <person name="Yang H."/>
            <person name="Kim I.S."/>
        </authorList>
    </citation>
    <scope>NUCLEOTIDE SEQUENCE [LARGE SCALE GENOMIC DNA]</scope>
    <source>
        <strain evidence="18 19">DSM 45346</strain>
    </source>
</reference>
<evidence type="ECO:0000313" key="19">
    <source>
        <dbReference type="Proteomes" id="UP001569904"/>
    </source>
</evidence>
<evidence type="ECO:0000256" key="9">
    <source>
        <dbReference type="ARBA" id="ARBA00022960"/>
    </source>
</evidence>
<keyword evidence="10 14" id="KW-0573">Peptidoglycan synthesis</keyword>
<dbReference type="InterPro" id="IPR013221">
    <property type="entry name" value="Mur_ligase_cen"/>
</dbReference>